<evidence type="ECO:0000259" key="1">
    <source>
        <dbReference type="Pfam" id="PF16794"/>
    </source>
</evidence>
<dbReference type="GO" id="GO:0005634">
    <property type="term" value="C:nucleus"/>
    <property type="evidence" value="ECO:0007669"/>
    <property type="project" value="TreeGrafter"/>
</dbReference>
<comment type="caution">
    <text evidence="2">The sequence shown here is derived from an EMBL/GenBank/DDBJ whole genome shotgun (WGS) entry which is preliminary data.</text>
</comment>
<feature type="non-terminal residue" evidence="2">
    <location>
        <position position="1"/>
    </location>
</feature>
<dbReference type="InterPro" id="IPR026085">
    <property type="entry name" value="ATF7-int"/>
</dbReference>
<dbReference type="Proteomes" id="UP000327493">
    <property type="component" value="Chromosome 15"/>
</dbReference>
<organism evidence="2 3">
    <name type="scientific">Etheostoma spectabile</name>
    <name type="common">orangethroat darter</name>
    <dbReference type="NCBI Taxonomy" id="54343"/>
    <lineage>
        <taxon>Eukaryota</taxon>
        <taxon>Metazoa</taxon>
        <taxon>Chordata</taxon>
        <taxon>Craniata</taxon>
        <taxon>Vertebrata</taxon>
        <taxon>Euteleostomi</taxon>
        <taxon>Actinopterygii</taxon>
        <taxon>Neopterygii</taxon>
        <taxon>Teleostei</taxon>
        <taxon>Neoteleostei</taxon>
        <taxon>Acanthomorphata</taxon>
        <taxon>Eupercaria</taxon>
        <taxon>Perciformes</taxon>
        <taxon>Percoidei</taxon>
        <taxon>Percidae</taxon>
        <taxon>Etheostomatinae</taxon>
        <taxon>Etheostoma</taxon>
    </lineage>
</organism>
<dbReference type="AlphaFoldDB" id="A0A5J5CRP7"/>
<dbReference type="PANTHER" id="PTHR23210:SF26">
    <property type="entry name" value="ACTIVATING TRANSCRIPTION FACTOR 7-INTERACTING PROTEIN 1"/>
    <property type="match status" value="1"/>
</dbReference>
<reference evidence="2 3" key="1">
    <citation type="submission" date="2019-08" db="EMBL/GenBank/DDBJ databases">
        <title>A chromosome-level genome assembly, high-density linkage maps, and genome scans reveal the genomic architecture of hybrid incompatibilities underlying speciation via character displacement in darters (Percidae: Etheostominae).</title>
        <authorList>
            <person name="Moran R.L."/>
            <person name="Catchen J.M."/>
            <person name="Fuller R.C."/>
        </authorList>
    </citation>
    <scope>NUCLEOTIDE SEQUENCE [LARGE SCALE GENOMIC DNA]</scope>
    <source>
        <strain evidence="2">EspeVRDwgs_2016</strain>
        <tissue evidence="2">Muscle</tissue>
    </source>
</reference>
<dbReference type="EMBL" id="VOFY01000015">
    <property type="protein sequence ID" value="KAA8584902.1"/>
    <property type="molecule type" value="Genomic_DNA"/>
</dbReference>
<dbReference type="InterPro" id="IPR056565">
    <property type="entry name" value="Fn3_ATF7IP"/>
</dbReference>
<sequence length="173" mass="18871">SNSLDCLLLTLTPAASSFSDPKDRSLYPPLPPTPFPSILSMDAALYNIPQRLVVRVALIRHPPSLSVLWNVEEEDPSAPPMDSYSVFMTMEKVKGSNIFPNWRAAGEVKAIPLPTCVLITKYKPGHKMCVAVVGKDKFGRYGPYSKVITAIVPDKLGEGYGVKLETAKAVLGR</sequence>
<dbReference type="GO" id="GO:0003712">
    <property type="term" value="F:transcription coregulator activity"/>
    <property type="evidence" value="ECO:0007669"/>
    <property type="project" value="TreeGrafter"/>
</dbReference>
<keyword evidence="3" id="KW-1185">Reference proteome</keyword>
<feature type="domain" description="Activating transcription factor 7-interacting protein Fn3" evidence="1">
    <location>
        <begin position="47"/>
        <end position="148"/>
    </location>
</feature>
<evidence type="ECO:0000313" key="3">
    <source>
        <dbReference type="Proteomes" id="UP000327493"/>
    </source>
</evidence>
<dbReference type="GO" id="GO:0006355">
    <property type="term" value="P:regulation of DNA-templated transcription"/>
    <property type="evidence" value="ECO:0007669"/>
    <property type="project" value="TreeGrafter"/>
</dbReference>
<accession>A0A5J5CRP7</accession>
<gene>
    <name evidence="2" type="ORF">FQN60_003596</name>
</gene>
<evidence type="ECO:0000313" key="2">
    <source>
        <dbReference type="EMBL" id="KAA8584902.1"/>
    </source>
</evidence>
<protein>
    <recommendedName>
        <fullName evidence="1">Activating transcription factor 7-interacting protein Fn3 domain-containing protein</fullName>
    </recommendedName>
</protein>
<proteinExistence type="predicted"/>
<name>A0A5J5CRP7_9PERO</name>
<dbReference type="GO" id="GO:0005667">
    <property type="term" value="C:transcription regulator complex"/>
    <property type="evidence" value="ECO:0007669"/>
    <property type="project" value="TreeGrafter"/>
</dbReference>
<dbReference type="Pfam" id="PF16794">
    <property type="entry name" value="fn3_4"/>
    <property type="match status" value="1"/>
</dbReference>
<dbReference type="PANTHER" id="PTHR23210">
    <property type="entry name" value="ACTIVATING TRANSCRIPTION FACTOR 7 INTERACTING PROTEIN"/>
    <property type="match status" value="1"/>
</dbReference>